<comment type="caution">
    <text evidence="1">The sequence shown here is derived from an EMBL/GenBank/DDBJ whole genome shotgun (WGS) entry which is preliminary data.</text>
</comment>
<dbReference type="SUPFAM" id="SSF52402">
    <property type="entry name" value="Adenine nucleotide alpha hydrolases-like"/>
    <property type="match status" value="1"/>
</dbReference>
<keyword evidence="2" id="KW-1185">Reference proteome</keyword>
<dbReference type="AlphaFoldDB" id="A0A6I3KN14"/>
<gene>
    <name evidence="1" type="ORF">GIW81_12450</name>
</gene>
<dbReference type="Gene3D" id="3.40.50.12370">
    <property type="match status" value="1"/>
</dbReference>
<organism evidence="1 2">
    <name type="scientific">Hyphomicrobium album</name>
    <dbReference type="NCBI Taxonomy" id="2665159"/>
    <lineage>
        <taxon>Bacteria</taxon>
        <taxon>Pseudomonadati</taxon>
        <taxon>Pseudomonadota</taxon>
        <taxon>Alphaproteobacteria</taxon>
        <taxon>Hyphomicrobiales</taxon>
        <taxon>Hyphomicrobiaceae</taxon>
        <taxon>Hyphomicrobium</taxon>
    </lineage>
</organism>
<dbReference type="Proteomes" id="UP000440694">
    <property type="component" value="Unassembled WGS sequence"/>
</dbReference>
<reference evidence="1 2" key="1">
    <citation type="submission" date="2019-11" db="EMBL/GenBank/DDBJ databases">
        <title>Identification of a novel strain.</title>
        <authorList>
            <person name="Xu Q."/>
            <person name="Wang G."/>
        </authorList>
    </citation>
    <scope>NUCLEOTIDE SEQUENCE [LARGE SCALE GENOMIC DNA]</scope>
    <source>
        <strain evidence="2">xq</strain>
    </source>
</reference>
<dbReference type="EMBL" id="WMBQ01000002">
    <property type="protein sequence ID" value="MTD95142.1"/>
    <property type="molecule type" value="Genomic_DNA"/>
</dbReference>
<name>A0A6I3KN14_9HYPH</name>
<proteinExistence type="predicted"/>
<dbReference type="RefSeq" id="WP_154739714.1">
    <property type="nucleotide sequence ID" value="NZ_WMBQ01000002.1"/>
</dbReference>
<sequence length="291" mass="30931">MIAHVAAAGERSGRVVLWLGGSAGASRIAIDAAMSIAQAFQAAVESLYIEDKQLFDLAEFPFARAIGSSGGSWQPLPQATLEREMRFAAAALHRQVAEAGAAVSVPCHARVVRDEPLRGLARACAENGPWNVIVVGEPLAPSDEARLSELFERVRDTTGAVIVGPLARRTQGPVVAVVEEFERLGPMLKAAQRLTTVTGGDVKLTLVGDRRDELAWMEGEARLLCADGDDGEIAEFETVLAANDDPAPLAAVLQRHKPGFALAQYGGRLIAPGASLRPLTQVLECPLFLVR</sequence>
<protein>
    <recommendedName>
        <fullName evidence="3">Universal stress protein</fullName>
    </recommendedName>
</protein>
<evidence type="ECO:0000313" key="2">
    <source>
        <dbReference type="Proteomes" id="UP000440694"/>
    </source>
</evidence>
<accession>A0A6I3KN14</accession>
<evidence type="ECO:0000313" key="1">
    <source>
        <dbReference type="EMBL" id="MTD95142.1"/>
    </source>
</evidence>
<evidence type="ECO:0008006" key="3">
    <source>
        <dbReference type="Google" id="ProtNLM"/>
    </source>
</evidence>